<gene>
    <name evidence="1" type="ORF">LMG32289_03507</name>
</gene>
<proteinExistence type="predicted"/>
<reference evidence="1 2" key="1">
    <citation type="submission" date="2021-08" db="EMBL/GenBank/DDBJ databases">
        <authorList>
            <person name="Peeters C."/>
        </authorList>
    </citation>
    <scope>NUCLEOTIDE SEQUENCE [LARGE SCALE GENOMIC DNA]</scope>
    <source>
        <strain evidence="1 2">LMG 32289</strain>
    </source>
</reference>
<accession>A0ABN7YX17</accession>
<sequence>MTNIALLYCYGAYLMGDDQVPSKNIRDACQEHGHLDEGNFAKIFNDKTVFLSDGVKGGAKQIKLTVVGREKAKELLANG</sequence>
<dbReference type="EMBL" id="CAJZAG010000007">
    <property type="protein sequence ID" value="CAG9176362.1"/>
    <property type="molecule type" value="Genomic_DNA"/>
</dbReference>
<organism evidence="1 2">
    <name type="scientific">Cupriavidus pampae</name>
    <dbReference type="NCBI Taxonomy" id="659251"/>
    <lineage>
        <taxon>Bacteria</taxon>
        <taxon>Pseudomonadati</taxon>
        <taxon>Pseudomonadota</taxon>
        <taxon>Betaproteobacteria</taxon>
        <taxon>Burkholderiales</taxon>
        <taxon>Burkholderiaceae</taxon>
        <taxon>Cupriavidus</taxon>
    </lineage>
</organism>
<evidence type="ECO:0000313" key="2">
    <source>
        <dbReference type="Proteomes" id="UP000706525"/>
    </source>
</evidence>
<comment type="caution">
    <text evidence="1">The sequence shown here is derived from an EMBL/GenBank/DDBJ whole genome shotgun (WGS) entry which is preliminary data.</text>
</comment>
<protein>
    <submittedName>
        <fullName evidence="1">Uncharacterized protein</fullName>
    </submittedName>
</protein>
<keyword evidence="2" id="KW-1185">Reference proteome</keyword>
<dbReference type="Proteomes" id="UP000706525">
    <property type="component" value="Unassembled WGS sequence"/>
</dbReference>
<evidence type="ECO:0000313" key="1">
    <source>
        <dbReference type="EMBL" id="CAG9176362.1"/>
    </source>
</evidence>
<name>A0ABN7YX17_9BURK</name>